<dbReference type="EMBL" id="JBHSCL010000004">
    <property type="protein sequence ID" value="MFC4219955.1"/>
    <property type="molecule type" value="Genomic_DNA"/>
</dbReference>
<feature type="site" description="Could be important to modulate the pK values of the two catalytic cysteine residues" evidence="8">
    <location>
        <position position="138"/>
    </location>
</feature>
<protein>
    <recommendedName>
        <fullName evidence="3 8">Diaminopimelate epimerase</fullName>
        <shortName evidence="8">DAP epimerase</shortName>
        <ecNumber evidence="3 8">5.1.1.7</ecNumber>
    </recommendedName>
    <alternativeName>
        <fullName evidence="8">PLP-independent amino acid racemase</fullName>
    </alternativeName>
</protein>
<gene>
    <name evidence="8 10" type="primary">dapF</name>
    <name evidence="10" type="ORF">ACFOWS_07415</name>
</gene>
<dbReference type="NCBIfam" id="TIGR00652">
    <property type="entry name" value="DapF"/>
    <property type="match status" value="1"/>
</dbReference>
<reference evidence="11" key="1">
    <citation type="journal article" date="2019" name="Int. J. Syst. Evol. Microbiol.">
        <title>The Global Catalogue of Microorganisms (GCM) 10K type strain sequencing project: providing services to taxonomists for standard genome sequencing and annotation.</title>
        <authorList>
            <consortium name="The Broad Institute Genomics Platform"/>
            <consortium name="The Broad Institute Genome Sequencing Center for Infectious Disease"/>
            <person name="Wu L."/>
            <person name="Ma J."/>
        </authorList>
    </citation>
    <scope>NUCLEOTIDE SEQUENCE [LARGE SCALE GENOMIC DNA]</scope>
    <source>
        <strain evidence="11">CGMCC 1.15774</strain>
    </source>
</reference>
<comment type="caution">
    <text evidence="8">Lacks conserved residue(s) required for the propagation of feature annotation.</text>
</comment>
<keyword evidence="5 8" id="KW-0457">Lysine biosynthesis</keyword>
<accession>A0ABV8PL64</accession>
<dbReference type="Gene3D" id="3.10.310.10">
    <property type="entry name" value="Diaminopimelate Epimerase, Chain A, domain 1"/>
    <property type="match status" value="2"/>
</dbReference>
<dbReference type="InterPro" id="IPR001653">
    <property type="entry name" value="DAP_epimerase_DapF"/>
</dbReference>
<sequence>MKLQFFKYQGTGNDFVIIDNRQDTFPKNNTKLVAQLCDRRFGVGADGLILLENDKMSDFKMVYYNADGGESSMCGNGGRCLVAFAHYLGIIGGKTTFTAVDGLHEATIEGNLVNLKMVDVEEIREKPAYTFLDTGSPHHVQLVEGLQKFDVHKEGAKLRYGLYGKAGSNINFVEQQNADTFQVRTYERGVEDETYSCGTGVTAVAVAMHKLGKTSAKTVQIKTPGGDLSISFEQNNGNYTNIYLKGPAILVYKGEIEC</sequence>
<comment type="caution">
    <text evidence="10">The sequence shown here is derived from an EMBL/GenBank/DDBJ whole genome shotgun (WGS) entry which is preliminary data.</text>
</comment>
<dbReference type="PROSITE" id="PS01326">
    <property type="entry name" value="DAP_EPIMERASE"/>
    <property type="match status" value="1"/>
</dbReference>
<comment type="catalytic activity">
    <reaction evidence="7 8">
        <text>(2S,6S)-2,6-diaminopimelate = meso-2,6-diaminopimelate</text>
        <dbReference type="Rhea" id="RHEA:15393"/>
        <dbReference type="ChEBI" id="CHEBI:57609"/>
        <dbReference type="ChEBI" id="CHEBI:57791"/>
        <dbReference type="EC" id="5.1.1.7"/>
    </reaction>
</comment>
<comment type="function">
    <text evidence="8">Catalyzes the stereoinversion of LL-2,6-diaminopimelate (L,L-DAP) to meso-diaminopimelate (meso-DAP), a precursor of L-lysine and an essential component of the bacterial peptidoglycan.</text>
</comment>
<feature type="binding site" evidence="8">
    <location>
        <position position="65"/>
    </location>
    <ligand>
        <name>substrate</name>
    </ligand>
</feature>
<evidence type="ECO:0000256" key="8">
    <source>
        <dbReference type="HAMAP-Rule" id="MF_00197"/>
    </source>
</evidence>
<dbReference type="PANTHER" id="PTHR31689:SF0">
    <property type="entry name" value="DIAMINOPIMELATE EPIMERASE"/>
    <property type="match status" value="1"/>
</dbReference>
<feature type="binding site" evidence="8">
    <location>
        <position position="13"/>
    </location>
    <ligand>
        <name>substrate</name>
    </ligand>
</feature>
<feature type="active site" evidence="9">
    <location>
        <position position="74"/>
    </location>
</feature>
<evidence type="ECO:0000256" key="4">
    <source>
        <dbReference type="ARBA" id="ARBA00022605"/>
    </source>
</evidence>
<dbReference type="SUPFAM" id="SSF54506">
    <property type="entry name" value="Diaminopimelate epimerase-like"/>
    <property type="match status" value="2"/>
</dbReference>
<evidence type="ECO:0000313" key="11">
    <source>
        <dbReference type="Proteomes" id="UP001595841"/>
    </source>
</evidence>
<dbReference type="HAMAP" id="MF_00197">
    <property type="entry name" value="DAP_epimerase"/>
    <property type="match status" value="1"/>
</dbReference>
<dbReference type="Pfam" id="PF01678">
    <property type="entry name" value="DAP_epimerase"/>
    <property type="match status" value="2"/>
</dbReference>
<dbReference type="RefSeq" id="WP_379763290.1">
    <property type="nucleotide sequence ID" value="NZ_JBHSCL010000004.1"/>
</dbReference>
<evidence type="ECO:0000256" key="5">
    <source>
        <dbReference type="ARBA" id="ARBA00023154"/>
    </source>
</evidence>
<name>A0ABV8PL64_9FLAO</name>
<dbReference type="EC" id="5.1.1.7" evidence="3 8"/>
<proteinExistence type="inferred from homology"/>
<evidence type="ECO:0000256" key="2">
    <source>
        <dbReference type="ARBA" id="ARBA00010219"/>
    </source>
</evidence>
<feature type="active site" description="Proton acceptor" evidence="8">
    <location>
        <position position="197"/>
    </location>
</feature>
<evidence type="ECO:0000256" key="1">
    <source>
        <dbReference type="ARBA" id="ARBA00005196"/>
    </source>
</evidence>
<feature type="binding site" evidence="8">
    <location>
        <position position="169"/>
    </location>
    <ligand>
        <name>substrate</name>
    </ligand>
</feature>
<dbReference type="GO" id="GO:0008837">
    <property type="term" value="F:diaminopimelate epimerase activity"/>
    <property type="evidence" value="ECO:0007669"/>
    <property type="project" value="UniProtKB-EC"/>
</dbReference>
<keyword evidence="11" id="KW-1185">Reference proteome</keyword>
<evidence type="ECO:0000256" key="6">
    <source>
        <dbReference type="ARBA" id="ARBA00023235"/>
    </source>
</evidence>
<dbReference type="PANTHER" id="PTHR31689">
    <property type="entry name" value="DIAMINOPIMELATE EPIMERASE, CHLOROPLASTIC"/>
    <property type="match status" value="1"/>
</dbReference>
<dbReference type="Proteomes" id="UP001595841">
    <property type="component" value="Unassembled WGS sequence"/>
</dbReference>
<keyword evidence="4 8" id="KW-0028">Amino-acid biosynthesis</keyword>
<evidence type="ECO:0000313" key="10">
    <source>
        <dbReference type="EMBL" id="MFC4219955.1"/>
    </source>
</evidence>
<evidence type="ECO:0000256" key="7">
    <source>
        <dbReference type="ARBA" id="ARBA00051712"/>
    </source>
</evidence>
<comment type="pathway">
    <text evidence="1 8">Amino-acid biosynthesis; L-lysine biosynthesis via DAP pathway; DL-2,6-diaminopimelate from LL-2,6-diaminopimelate: step 1/1.</text>
</comment>
<feature type="site" description="Could be important to modulate the pK values of the two catalytic cysteine residues" evidence="8">
    <location>
        <position position="187"/>
    </location>
</feature>
<evidence type="ECO:0000256" key="3">
    <source>
        <dbReference type="ARBA" id="ARBA00013080"/>
    </source>
</evidence>
<feature type="active site" description="Proton donor" evidence="8">
    <location>
        <position position="74"/>
    </location>
</feature>
<organism evidence="10 11">
    <name type="scientific">Flagellimonas marina</name>
    <dbReference type="NCBI Taxonomy" id="1775168"/>
    <lineage>
        <taxon>Bacteria</taxon>
        <taxon>Pseudomonadati</taxon>
        <taxon>Bacteroidota</taxon>
        <taxon>Flavobacteriia</taxon>
        <taxon>Flavobacteriales</taxon>
        <taxon>Flavobacteriaceae</taxon>
        <taxon>Flagellimonas</taxon>
    </lineage>
</organism>
<comment type="subunit">
    <text evidence="8">Homodimer.</text>
</comment>
<comment type="similarity">
    <text evidence="2 8">Belongs to the diaminopimelate epimerase family.</text>
</comment>
<dbReference type="InterPro" id="IPR018510">
    <property type="entry name" value="DAP_epimerase_AS"/>
</dbReference>
<evidence type="ECO:0000256" key="9">
    <source>
        <dbReference type="PROSITE-ProRule" id="PRU10125"/>
    </source>
</evidence>
<keyword evidence="6 8" id="KW-0413">Isomerase</keyword>
<feature type="binding site" evidence="8">
    <location>
        <begin position="198"/>
        <end position="199"/>
    </location>
    <ligand>
        <name>substrate</name>
    </ligand>
</feature>
<feature type="binding site" evidence="8">
    <location>
        <begin position="75"/>
        <end position="76"/>
    </location>
    <ligand>
        <name>substrate</name>
    </ligand>
</feature>
<feature type="binding site" evidence="8">
    <location>
        <begin position="187"/>
        <end position="188"/>
    </location>
    <ligand>
        <name>substrate</name>
    </ligand>
</feature>
<keyword evidence="8" id="KW-0963">Cytoplasm</keyword>
<comment type="subcellular location">
    <subcellularLocation>
        <location evidence="8">Cytoplasm</location>
    </subcellularLocation>
</comment>